<evidence type="ECO:0000256" key="4">
    <source>
        <dbReference type="ARBA" id="ARBA00022475"/>
    </source>
</evidence>
<feature type="transmembrane region" description="Helical" evidence="8">
    <location>
        <begin position="301"/>
        <end position="323"/>
    </location>
</feature>
<dbReference type="GO" id="GO:0022857">
    <property type="term" value="F:transmembrane transporter activity"/>
    <property type="evidence" value="ECO:0007669"/>
    <property type="project" value="InterPro"/>
</dbReference>
<feature type="transmembrane region" description="Helical" evidence="8">
    <location>
        <begin position="80"/>
        <end position="97"/>
    </location>
</feature>
<accession>A0A8H2MD72</accession>
<feature type="transmembrane region" description="Helical" evidence="8">
    <location>
        <begin position="109"/>
        <end position="130"/>
    </location>
</feature>
<feature type="transmembrane region" description="Helical" evidence="8">
    <location>
        <begin position="137"/>
        <end position="156"/>
    </location>
</feature>
<evidence type="ECO:0000313" key="10">
    <source>
        <dbReference type="Proteomes" id="UP000377798"/>
    </source>
</evidence>
<sequence length="353" mass="37759">MQNKKLELPLSSGKVKIFCLFMLALILFSAVLSILYGSVTIKPDWITKIVVNKIAKKEIFAIEWAKNIESIVWTLRMPRILMSFIVGASLSLSGVLMQALTKNSLADPYVLGISSGASTGAVAAIIYGVFGFMGSYGIVFGAIIGSVVSIALALKVSSIKGKITSTQLVLSGIAVSAIFSALTNIIIYSSGAGSDKIRTALFWMMGSLSSAKWNQIGYIFMIFLVSFMLIYSLHKSLDAMLLGDDVATTIGVDLDKIKPIIIILCSILTGTIVSVSGTIGFVGLVIPHVTRLIVGANHKKLIPATVLVGGFFLIICDLLSRVIVAPEEVPIGVVTAVFGAPFFLFLIRKRKAM</sequence>
<dbReference type="PANTHER" id="PTHR30472:SF18">
    <property type="entry name" value="IRON(III) DICITRATE ABC TRANSPORTER,PERMEASE PROTEIN"/>
    <property type="match status" value="1"/>
</dbReference>
<dbReference type="AlphaFoldDB" id="A0A8H2MD72"/>
<dbReference type="Pfam" id="PF01032">
    <property type="entry name" value="FecCD"/>
    <property type="match status" value="1"/>
</dbReference>
<dbReference type="GO" id="GO:0005886">
    <property type="term" value="C:plasma membrane"/>
    <property type="evidence" value="ECO:0007669"/>
    <property type="project" value="UniProtKB-SubCell"/>
</dbReference>
<reference evidence="9 10" key="1">
    <citation type="submission" date="2019-02" db="EMBL/GenBank/DDBJ databases">
        <authorList>
            <consortium name="Pathogen Informatics"/>
        </authorList>
    </citation>
    <scope>NUCLEOTIDE SEQUENCE [LARGE SCALE GENOMIC DNA]</scope>
    <source>
        <strain evidence="9 10">3012STDY7089603</strain>
    </source>
</reference>
<feature type="transmembrane region" description="Helical" evidence="8">
    <location>
        <begin position="213"/>
        <end position="233"/>
    </location>
</feature>
<evidence type="ECO:0000256" key="7">
    <source>
        <dbReference type="ARBA" id="ARBA00023136"/>
    </source>
</evidence>
<dbReference type="CDD" id="cd06550">
    <property type="entry name" value="TM_ABC_iron-siderophores_like"/>
    <property type="match status" value="1"/>
</dbReference>
<evidence type="ECO:0000313" key="9">
    <source>
        <dbReference type="EMBL" id="VFB15560.1"/>
    </source>
</evidence>
<evidence type="ECO:0000256" key="2">
    <source>
        <dbReference type="ARBA" id="ARBA00007935"/>
    </source>
</evidence>
<feature type="transmembrane region" description="Helical" evidence="8">
    <location>
        <begin position="168"/>
        <end position="192"/>
    </location>
</feature>
<dbReference type="PANTHER" id="PTHR30472">
    <property type="entry name" value="FERRIC ENTEROBACTIN TRANSPORT SYSTEM PERMEASE PROTEIN"/>
    <property type="match status" value="1"/>
</dbReference>
<feature type="transmembrane region" description="Helical" evidence="8">
    <location>
        <begin position="15"/>
        <end position="39"/>
    </location>
</feature>
<keyword evidence="3" id="KW-0813">Transport</keyword>
<dbReference type="GO" id="GO:0033214">
    <property type="term" value="P:siderophore-iron import into cell"/>
    <property type="evidence" value="ECO:0007669"/>
    <property type="project" value="TreeGrafter"/>
</dbReference>
<feature type="transmembrane region" description="Helical" evidence="8">
    <location>
        <begin position="329"/>
        <end position="347"/>
    </location>
</feature>
<evidence type="ECO:0000256" key="5">
    <source>
        <dbReference type="ARBA" id="ARBA00022692"/>
    </source>
</evidence>
<keyword evidence="4" id="KW-1003">Cell membrane</keyword>
<dbReference type="FunFam" id="1.10.3470.10:FF:000001">
    <property type="entry name" value="Vitamin B12 ABC transporter permease BtuC"/>
    <property type="match status" value="1"/>
</dbReference>
<name>A0A8H2MD72_9FIRM</name>
<evidence type="ECO:0000256" key="3">
    <source>
        <dbReference type="ARBA" id="ARBA00022448"/>
    </source>
</evidence>
<keyword evidence="7 8" id="KW-0472">Membrane</keyword>
<keyword evidence="10" id="KW-1185">Reference proteome</keyword>
<protein>
    <submittedName>
        <fullName evidence="9">Iron-uptake system permease protein FeuC</fullName>
    </submittedName>
</protein>
<dbReference type="Proteomes" id="UP000377798">
    <property type="component" value="Unassembled WGS sequence"/>
</dbReference>
<comment type="similarity">
    <text evidence="2">Belongs to the binding-protein-dependent transport system permease family. FecCD subfamily.</text>
</comment>
<proteinExistence type="inferred from homology"/>
<dbReference type="InterPro" id="IPR037294">
    <property type="entry name" value="ABC_BtuC-like"/>
</dbReference>
<evidence type="ECO:0000256" key="8">
    <source>
        <dbReference type="SAM" id="Phobius"/>
    </source>
</evidence>
<evidence type="ECO:0000256" key="6">
    <source>
        <dbReference type="ARBA" id="ARBA00022989"/>
    </source>
</evidence>
<evidence type="ECO:0000256" key="1">
    <source>
        <dbReference type="ARBA" id="ARBA00004651"/>
    </source>
</evidence>
<feature type="transmembrane region" description="Helical" evidence="8">
    <location>
        <begin position="260"/>
        <end position="289"/>
    </location>
</feature>
<dbReference type="InterPro" id="IPR000522">
    <property type="entry name" value="ABC_transptr_permease_BtuC"/>
</dbReference>
<keyword evidence="6 8" id="KW-1133">Transmembrane helix</keyword>
<dbReference type="EMBL" id="CAACYI010000001">
    <property type="protein sequence ID" value="VFB15560.1"/>
    <property type="molecule type" value="Genomic_DNA"/>
</dbReference>
<comment type="caution">
    <text evidence="9">The sequence shown here is derived from an EMBL/GenBank/DDBJ whole genome shotgun (WGS) entry which is preliminary data.</text>
</comment>
<gene>
    <name evidence="9" type="primary">feuC</name>
    <name evidence="9" type="ORF">NCTC13150_00057</name>
</gene>
<dbReference type="RefSeq" id="WP_131747900.1">
    <property type="nucleotide sequence ID" value="NZ_CAACYI010000001.1"/>
</dbReference>
<dbReference type="Gene3D" id="1.10.3470.10">
    <property type="entry name" value="ABC transporter involved in vitamin B12 uptake, BtuC"/>
    <property type="match status" value="1"/>
</dbReference>
<comment type="subcellular location">
    <subcellularLocation>
        <location evidence="1">Cell membrane</location>
        <topology evidence="1">Multi-pass membrane protein</topology>
    </subcellularLocation>
</comment>
<organism evidence="9 10">
    <name type="scientific">Urinicoccus massiliensis</name>
    <dbReference type="NCBI Taxonomy" id="1723382"/>
    <lineage>
        <taxon>Bacteria</taxon>
        <taxon>Bacillati</taxon>
        <taxon>Bacillota</taxon>
        <taxon>Tissierellia</taxon>
        <taxon>Tissierellales</taxon>
        <taxon>Peptoniphilaceae</taxon>
        <taxon>Urinicoccus</taxon>
    </lineage>
</organism>
<keyword evidence="5 8" id="KW-0812">Transmembrane</keyword>
<dbReference type="SUPFAM" id="SSF81345">
    <property type="entry name" value="ABC transporter involved in vitamin B12 uptake, BtuC"/>
    <property type="match status" value="1"/>
</dbReference>